<feature type="active site" description="Nucleophile" evidence="9">
    <location>
        <position position="482"/>
    </location>
</feature>
<evidence type="ECO:0000313" key="15">
    <source>
        <dbReference type="Proteomes" id="UP000296352"/>
    </source>
</evidence>
<evidence type="ECO:0000256" key="4">
    <source>
        <dbReference type="ARBA" id="ARBA00022679"/>
    </source>
</evidence>
<evidence type="ECO:0000256" key="6">
    <source>
        <dbReference type="ARBA" id="ARBA00023145"/>
    </source>
</evidence>
<dbReference type="InterPro" id="IPR043137">
    <property type="entry name" value="GGT_ssub_C"/>
</dbReference>
<dbReference type="GO" id="GO:0103068">
    <property type="term" value="F:leukotriene C4 gamma-glutamyl transferase activity"/>
    <property type="evidence" value="ECO:0007669"/>
    <property type="project" value="UniProtKB-EC"/>
</dbReference>
<dbReference type="SUPFAM" id="SSF56235">
    <property type="entry name" value="N-terminal nucleophile aminohydrolases (Ntn hydrolases)"/>
    <property type="match status" value="1"/>
</dbReference>
<evidence type="ECO:0000256" key="7">
    <source>
        <dbReference type="ARBA" id="ARBA00023315"/>
    </source>
</evidence>
<dbReference type="GO" id="GO:0006751">
    <property type="term" value="P:glutathione catabolic process"/>
    <property type="evidence" value="ECO:0007669"/>
    <property type="project" value="UniProtKB-UniRule"/>
</dbReference>
<feature type="chain" id="PRO_5038403746" description="Glutathione hydrolase proenzyme" evidence="13">
    <location>
        <begin position="30"/>
        <end position="678"/>
    </location>
</feature>
<feature type="region of interest" description="Disordered" evidence="12">
    <location>
        <begin position="68"/>
        <end position="92"/>
    </location>
</feature>
<comment type="subunit">
    <text evidence="11">This enzyme consists of two polypeptide chains, which are synthesized in precursor form from a single polypeptide.</text>
</comment>
<evidence type="ECO:0000256" key="9">
    <source>
        <dbReference type="PIRSR" id="PIRSR600101-1"/>
    </source>
</evidence>
<evidence type="ECO:0000256" key="11">
    <source>
        <dbReference type="RuleBase" id="RU368036"/>
    </source>
</evidence>
<evidence type="ECO:0000256" key="12">
    <source>
        <dbReference type="SAM" id="MobiDB-lite"/>
    </source>
</evidence>
<dbReference type="PROSITE" id="PS51257">
    <property type="entry name" value="PROKAR_LIPOPROTEIN"/>
    <property type="match status" value="1"/>
</dbReference>
<dbReference type="EC" id="3.4.19.13" evidence="11"/>
<comment type="similarity">
    <text evidence="3 11">Belongs to the gamma-glutamyltransferase family.</text>
</comment>
<evidence type="ECO:0000256" key="3">
    <source>
        <dbReference type="ARBA" id="ARBA00009381"/>
    </source>
</evidence>
<feature type="binding site" evidence="10">
    <location>
        <begin position="547"/>
        <end position="548"/>
    </location>
    <ligand>
        <name>L-glutamate</name>
        <dbReference type="ChEBI" id="CHEBI:29985"/>
    </ligand>
</feature>
<evidence type="ECO:0000256" key="2">
    <source>
        <dbReference type="ARBA" id="ARBA00001089"/>
    </source>
</evidence>
<dbReference type="InterPro" id="IPR029055">
    <property type="entry name" value="Ntn_hydrolases_N"/>
</dbReference>
<feature type="signal peptide" evidence="13">
    <location>
        <begin position="1"/>
        <end position="29"/>
    </location>
</feature>
<dbReference type="EC" id="2.3.2.2" evidence="11"/>
<dbReference type="EMBL" id="CP039247">
    <property type="protein sequence ID" value="QCB28928.1"/>
    <property type="molecule type" value="Genomic_DNA"/>
</dbReference>
<dbReference type="KEGG" id="cee:CENDO_08280"/>
<keyword evidence="7 11" id="KW-0012">Acyltransferase</keyword>
<dbReference type="InterPro" id="IPR043138">
    <property type="entry name" value="GGT_lsub"/>
</dbReference>
<name>A0A4V1CEQ5_9CORY</name>
<comment type="catalytic activity">
    <reaction evidence="1 11">
        <text>an S-substituted glutathione + H2O = an S-substituted L-cysteinylglycine + L-glutamate</text>
        <dbReference type="Rhea" id="RHEA:59468"/>
        <dbReference type="ChEBI" id="CHEBI:15377"/>
        <dbReference type="ChEBI" id="CHEBI:29985"/>
        <dbReference type="ChEBI" id="CHEBI:90779"/>
        <dbReference type="ChEBI" id="CHEBI:143103"/>
        <dbReference type="EC" id="3.4.19.13"/>
    </reaction>
</comment>
<dbReference type="Gene3D" id="3.60.20.40">
    <property type="match status" value="1"/>
</dbReference>
<evidence type="ECO:0000256" key="1">
    <source>
        <dbReference type="ARBA" id="ARBA00001049"/>
    </source>
</evidence>
<keyword evidence="15" id="KW-1185">Reference proteome</keyword>
<evidence type="ECO:0000313" key="14">
    <source>
        <dbReference type="EMBL" id="QCB28928.1"/>
    </source>
</evidence>
<comment type="catalytic activity">
    <reaction evidence="8 11">
        <text>an N-terminal (5-L-glutamyl)-[peptide] + an alpha-amino acid = 5-L-glutamyl amino acid + an N-terminal L-alpha-aminoacyl-[peptide]</text>
        <dbReference type="Rhea" id="RHEA:23904"/>
        <dbReference type="Rhea" id="RHEA-COMP:9780"/>
        <dbReference type="Rhea" id="RHEA-COMP:9795"/>
        <dbReference type="ChEBI" id="CHEBI:77644"/>
        <dbReference type="ChEBI" id="CHEBI:78597"/>
        <dbReference type="ChEBI" id="CHEBI:78599"/>
        <dbReference type="ChEBI" id="CHEBI:78608"/>
        <dbReference type="EC" id="2.3.2.2"/>
    </reaction>
</comment>
<comment type="pathway">
    <text evidence="11">Sulfur metabolism; glutathione metabolism.</text>
</comment>
<evidence type="ECO:0000256" key="13">
    <source>
        <dbReference type="SAM" id="SignalP"/>
    </source>
</evidence>
<protein>
    <recommendedName>
        <fullName evidence="11">Glutathione hydrolase proenzyme</fullName>
        <ecNumber evidence="11">2.3.2.2</ecNumber>
        <ecNumber evidence="11">3.4.19.13</ecNumber>
    </recommendedName>
    <component>
        <recommendedName>
            <fullName evidence="11">Glutathione hydrolase large chain</fullName>
        </recommendedName>
    </component>
    <component>
        <recommendedName>
            <fullName evidence="11">Glutathione hydrolase small chain</fullName>
        </recommendedName>
    </component>
</protein>
<dbReference type="PRINTS" id="PR01210">
    <property type="entry name" value="GGTRANSPTASE"/>
</dbReference>
<dbReference type="InterPro" id="IPR000101">
    <property type="entry name" value="GGT_peptidase"/>
</dbReference>
<dbReference type="Proteomes" id="UP000296352">
    <property type="component" value="Chromosome"/>
</dbReference>
<dbReference type="NCBIfam" id="TIGR00066">
    <property type="entry name" value="g_glut_trans"/>
    <property type="match status" value="1"/>
</dbReference>
<dbReference type="Pfam" id="PF01019">
    <property type="entry name" value="G_glu_transpept"/>
    <property type="match status" value="1"/>
</dbReference>
<dbReference type="UniPathway" id="UPA00204"/>
<dbReference type="InterPro" id="IPR051792">
    <property type="entry name" value="GGT_bact"/>
</dbReference>
<feature type="binding site" evidence="10">
    <location>
        <position position="181"/>
    </location>
    <ligand>
        <name>L-glutamate</name>
        <dbReference type="ChEBI" id="CHEBI:29985"/>
    </ligand>
</feature>
<comment type="catalytic activity">
    <reaction evidence="2 11">
        <text>glutathione + H2O = L-cysteinylglycine + L-glutamate</text>
        <dbReference type="Rhea" id="RHEA:28807"/>
        <dbReference type="ChEBI" id="CHEBI:15377"/>
        <dbReference type="ChEBI" id="CHEBI:29985"/>
        <dbReference type="ChEBI" id="CHEBI:57925"/>
        <dbReference type="ChEBI" id="CHEBI:61694"/>
        <dbReference type="EC" id="3.4.19.13"/>
    </reaction>
</comment>
<evidence type="ECO:0000256" key="8">
    <source>
        <dbReference type="ARBA" id="ARBA00047417"/>
    </source>
</evidence>
<dbReference type="GO" id="GO:0006750">
    <property type="term" value="P:glutathione biosynthetic process"/>
    <property type="evidence" value="ECO:0007669"/>
    <property type="project" value="UniProtKB-KW"/>
</dbReference>
<keyword evidence="11" id="KW-0317">Glutathione biosynthesis</keyword>
<feature type="region of interest" description="Disordered" evidence="12">
    <location>
        <begin position="458"/>
        <end position="478"/>
    </location>
</feature>
<organism evidence="14 15">
    <name type="scientific">Corynebacterium endometrii</name>
    <dbReference type="NCBI Taxonomy" id="2488819"/>
    <lineage>
        <taxon>Bacteria</taxon>
        <taxon>Bacillati</taxon>
        <taxon>Actinomycetota</taxon>
        <taxon>Actinomycetes</taxon>
        <taxon>Mycobacteriales</taxon>
        <taxon>Corynebacteriaceae</taxon>
        <taxon>Corynebacterium</taxon>
    </lineage>
</organism>
<keyword evidence="13" id="KW-0732">Signal</keyword>
<dbReference type="PANTHER" id="PTHR43199:SF1">
    <property type="entry name" value="GLUTATHIONE HYDROLASE PROENZYME"/>
    <property type="match status" value="1"/>
</dbReference>
<accession>A0A4V1CEQ5</accession>
<comment type="PTM">
    <text evidence="11">Cleaved by autocatalysis into a large and a small subunit.</text>
</comment>
<feature type="region of interest" description="Disordered" evidence="12">
    <location>
        <begin position="525"/>
        <end position="551"/>
    </location>
</feature>
<proteinExistence type="inferred from homology"/>
<dbReference type="OrthoDB" id="9781342at2"/>
<keyword evidence="6 11" id="KW-0865">Zymogen</keyword>
<reference evidence="14 15" key="1">
    <citation type="submission" date="2019-04" db="EMBL/GenBank/DDBJ databases">
        <title>Corynebacterium endometrii sp. nov., isolated from the uterus of a cow with endometritis.</title>
        <authorList>
            <person name="Ballas P."/>
            <person name="Ruckert C."/>
            <person name="Wagener K."/>
            <person name="Drillich M."/>
            <person name="Kaempfer P."/>
            <person name="Busse H.-J."/>
            <person name="Ehling-Schulz M."/>
        </authorList>
    </citation>
    <scope>NUCLEOTIDE SEQUENCE [LARGE SCALE GENOMIC DNA]</scope>
    <source>
        <strain evidence="14 15">LMM-1653</strain>
    </source>
</reference>
<evidence type="ECO:0000256" key="5">
    <source>
        <dbReference type="ARBA" id="ARBA00022801"/>
    </source>
</evidence>
<keyword evidence="4 11" id="KW-0808">Transferase</keyword>
<feature type="binding site" evidence="10">
    <location>
        <position position="522"/>
    </location>
    <ligand>
        <name>L-glutamate</name>
        <dbReference type="ChEBI" id="CHEBI:29985"/>
    </ligand>
</feature>
<dbReference type="RefSeq" id="WP_136141593.1">
    <property type="nucleotide sequence ID" value="NZ_CP039247.1"/>
</dbReference>
<gene>
    <name evidence="14" type="primary">ggt</name>
    <name evidence="14" type="ORF">CENDO_08280</name>
</gene>
<sequence precursor="true">MNAKHHTLFSGKNLGVIALLSATALGAAACSSGGGNGGAAPGAGTSAASAESVQAGSADAVAPVEVSNCQPADGPTGRIGEEQTEAGPSDRDIAVAPEVGSGYRSGMQAVTTQNFAVSTANPVATAAACDVLLSGGNAADALVTAQFMLGLVEPQSSGLGGGGYILYFDKESGETIAVDGREVAPLAADENYLTRVSAEDDSEVKPDARASGRSIGVPGIVAALDVVHERFGHNEWKDVVQPAADTAREGFEVSPRLATSIASEEDSLAASPNAARYFLDADGKAWPAGHTLVNEDYAEVVERIGAEGPDAFYTGDIAAAIVEEANRENDNLTPSRLTTADLAGYTPEVHEVLCAPYRELEVCGAPPSSSGGVAVLEALKILDGHDLAGLGPQDAGPDGALPSAEAIHLISEAQRLAYADRDAYVADPAFADVPGGVDALLADGFIAQRSELIDEAQSMGEAQPGDLGEPVSAGPQLEENGTTHISIIDGEGNAVSATTSVEAAFGSFHFAKGMVLNNQLTDFSAEPTNEDGTPVANRVEPAKRPRSSMSPLLVFDGAHGDSGGERGPLRMVLGSPGGSLIIQYVIKTLVQMTDWGMNPQQAISAPNFGALNKPETSIGGEHPDVAGGGAGEAIAGLEERGHTVATEEMSSGLSALVVTDDGIIGGADPRREGIVLGN</sequence>
<evidence type="ECO:0000256" key="10">
    <source>
        <dbReference type="PIRSR" id="PIRSR600101-2"/>
    </source>
</evidence>
<keyword evidence="5 11" id="KW-0378">Hydrolase</keyword>
<dbReference type="GO" id="GO:0036374">
    <property type="term" value="F:glutathione hydrolase activity"/>
    <property type="evidence" value="ECO:0007669"/>
    <property type="project" value="UniProtKB-UniRule"/>
</dbReference>
<feature type="binding site" evidence="10">
    <location>
        <position position="578"/>
    </location>
    <ligand>
        <name>L-glutamate</name>
        <dbReference type="ChEBI" id="CHEBI:29985"/>
    </ligand>
</feature>
<dbReference type="Gene3D" id="1.10.246.130">
    <property type="match status" value="1"/>
</dbReference>
<dbReference type="PANTHER" id="PTHR43199">
    <property type="entry name" value="GLUTATHIONE HYDROLASE"/>
    <property type="match status" value="1"/>
</dbReference>
<dbReference type="AlphaFoldDB" id="A0A4V1CEQ5"/>